<dbReference type="PROSITE" id="PS50005">
    <property type="entry name" value="TPR"/>
    <property type="match status" value="1"/>
</dbReference>
<dbReference type="Pfam" id="PF00486">
    <property type="entry name" value="Trans_reg_C"/>
    <property type="match status" value="1"/>
</dbReference>
<proteinExistence type="predicted"/>
<dbReference type="SMART" id="SM00862">
    <property type="entry name" value="Trans_reg_C"/>
    <property type="match status" value="1"/>
</dbReference>
<evidence type="ECO:0000313" key="7">
    <source>
        <dbReference type="Proteomes" id="UP000829194"/>
    </source>
</evidence>
<feature type="compositionally biased region" description="Pro residues" evidence="4">
    <location>
        <begin position="139"/>
        <end position="152"/>
    </location>
</feature>
<keyword evidence="1 3" id="KW-0238">DNA-binding</keyword>
<evidence type="ECO:0000259" key="5">
    <source>
        <dbReference type="PROSITE" id="PS51755"/>
    </source>
</evidence>
<accession>A0ABY3XIU0</accession>
<organism evidence="6 7">
    <name type="scientific">Lysobacter gummosus</name>
    <dbReference type="NCBI Taxonomy" id="262324"/>
    <lineage>
        <taxon>Bacteria</taxon>
        <taxon>Pseudomonadati</taxon>
        <taxon>Pseudomonadota</taxon>
        <taxon>Gammaproteobacteria</taxon>
        <taxon>Lysobacterales</taxon>
        <taxon>Lysobacteraceae</taxon>
        <taxon>Lysobacter</taxon>
    </lineage>
</organism>
<gene>
    <name evidence="6" type="ORF">MOV92_10045</name>
</gene>
<dbReference type="SUPFAM" id="SSF46894">
    <property type="entry name" value="C-terminal effector domain of the bipartite response regulators"/>
    <property type="match status" value="1"/>
</dbReference>
<feature type="domain" description="OmpR/PhoB-type" evidence="5">
    <location>
        <begin position="4"/>
        <end position="101"/>
    </location>
</feature>
<dbReference type="PANTHER" id="PTHR47691">
    <property type="entry name" value="REGULATOR-RELATED"/>
    <property type="match status" value="1"/>
</dbReference>
<keyword evidence="2" id="KW-0802">TPR repeat</keyword>
<dbReference type="Gene3D" id="1.25.40.10">
    <property type="entry name" value="Tetratricopeptide repeat domain"/>
    <property type="match status" value="2"/>
</dbReference>
<evidence type="ECO:0000313" key="6">
    <source>
        <dbReference type="EMBL" id="UNP31557.1"/>
    </source>
</evidence>
<dbReference type="InterPro" id="IPR016032">
    <property type="entry name" value="Sig_transdc_resp-reg_C-effctor"/>
</dbReference>
<keyword evidence="7" id="KW-1185">Reference proteome</keyword>
<dbReference type="Proteomes" id="UP000829194">
    <property type="component" value="Chromosome"/>
</dbReference>
<dbReference type="CDD" id="cd00383">
    <property type="entry name" value="trans_reg_C"/>
    <property type="match status" value="1"/>
</dbReference>
<sequence>MSDNEIYRFGGFRLEAGQRRLWHGQEPVDLPPKVFDTLLLLLRRAGLLITRDEFFACLWPNTVVTEASLGRHIWQVRKALERDAGVDYVQTVPKQGYRFVGEVEREAAAAAPALAPAAFPPPAAVPVPEPEEPTIAAEPAPPASPVPLPSPASTPTSPHPRRLWPTLAAGLLLAAAGTGGYLWLRPAAPAAAVAPVNPLAEAAVSRIAVFDFLPAPGAAAGDAWLSSALPELLAQELALNDGLQVINGQRLAELLPLPPGRAPDSAALLRMSRQLGLRLAMVGRYRAAPGQGADGLSLELDVLDAASGERLQQLRIDGDRRHPAALIAAAGAQVRDRLQLPRLSTAIERTRGATTSDDVALLRDYADGVQALRRGELGTAQSKLDAAVKRAPGFLPGQLALTRTLMQQGYHPRAGAVARAALAHAGAAPREIRLALEALMYEADRSWPQAIETYRALYRFYPEDIEYGLGLARAQSQGGELKEAQASLTDLRRNHGNADPRIDLAQTAIAEAQGDYAAERDAGDRALRSARTLRAPHLIGNALLERGWGRNALGDQPGALADYRAARAQFEQIGDAIGQARSDVNLGGWYYERGDFARAGDLYQRALDLFESAGMKASQAAALQNLANIDWAQDRRPAARQKTETLLQLSRELGDPDRESWTLSALAALQFDMGETAAAMASYRQALAIAERSGLQPRRSWALRGLGDVLRQRGEYAQSRELLDQALAIERRTRDYEGQAEAQFRIGQLLHDQGRLAQARKQLLDARERQSDHQQDYWGSVTGLELAALSVDEGQANAALKELDRIEPALRESQAQIELAQAAGIRAEALVALQQIPAARAALEPALAYLHNHGDGIDALTIQLSHARVLAAEGKRDQAAAVLDQVLQHAQRRELGGLVAQVEQRRREWLSPAAAQAGR</sequence>
<dbReference type="SMART" id="SM00028">
    <property type="entry name" value="TPR"/>
    <property type="match status" value="8"/>
</dbReference>
<dbReference type="InterPro" id="IPR001867">
    <property type="entry name" value="OmpR/PhoB-type_DNA-bd"/>
</dbReference>
<feature type="repeat" description="TPR" evidence="2">
    <location>
        <begin position="580"/>
        <end position="613"/>
    </location>
</feature>
<protein>
    <submittedName>
        <fullName evidence="6">Tetratricopeptide repeat protein</fullName>
    </submittedName>
</protein>
<name>A0ABY3XIU0_9GAMM</name>
<evidence type="ECO:0000256" key="4">
    <source>
        <dbReference type="SAM" id="MobiDB-lite"/>
    </source>
</evidence>
<evidence type="ECO:0000256" key="2">
    <source>
        <dbReference type="PROSITE-ProRule" id="PRU00339"/>
    </source>
</evidence>
<dbReference type="PANTHER" id="PTHR47691:SF3">
    <property type="entry name" value="HTH-TYPE TRANSCRIPTIONAL REGULATOR RV0890C-RELATED"/>
    <property type="match status" value="1"/>
</dbReference>
<dbReference type="Pfam" id="PF13424">
    <property type="entry name" value="TPR_12"/>
    <property type="match status" value="2"/>
</dbReference>
<feature type="region of interest" description="Disordered" evidence="4">
    <location>
        <begin position="122"/>
        <end position="161"/>
    </location>
</feature>
<reference evidence="6 7" key="1">
    <citation type="submission" date="2022-03" db="EMBL/GenBank/DDBJ databases">
        <title>Complete genome sequence of Lysobacter capsici VKM B-2533 and Lysobacter gummosus 10.1.1, promising sources of lytic agents.</title>
        <authorList>
            <person name="Tarlachkov S.V."/>
            <person name="Kudryakova I.V."/>
            <person name="Afoshin A.S."/>
            <person name="Leontyevskaya E.A."/>
            <person name="Leontyevskaya N.V."/>
        </authorList>
    </citation>
    <scope>NUCLEOTIDE SEQUENCE [LARGE SCALE GENOMIC DNA]</scope>
    <source>
        <strain evidence="6 7">10.1.1</strain>
    </source>
</reference>
<dbReference type="SUPFAM" id="SSF48452">
    <property type="entry name" value="TPR-like"/>
    <property type="match status" value="3"/>
</dbReference>
<evidence type="ECO:0000256" key="1">
    <source>
        <dbReference type="ARBA" id="ARBA00023125"/>
    </source>
</evidence>
<evidence type="ECO:0000256" key="3">
    <source>
        <dbReference type="PROSITE-ProRule" id="PRU01091"/>
    </source>
</evidence>
<dbReference type="PROSITE" id="PS51755">
    <property type="entry name" value="OMPR_PHOB"/>
    <property type="match status" value="1"/>
</dbReference>
<dbReference type="InterPro" id="IPR019734">
    <property type="entry name" value="TPR_rpt"/>
</dbReference>
<dbReference type="InterPro" id="IPR011990">
    <property type="entry name" value="TPR-like_helical_dom_sf"/>
</dbReference>
<dbReference type="RefSeq" id="WP_057942680.1">
    <property type="nucleotide sequence ID" value="NZ_CP011131.1"/>
</dbReference>
<dbReference type="EMBL" id="CP093547">
    <property type="protein sequence ID" value="UNP31557.1"/>
    <property type="molecule type" value="Genomic_DNA"/>
</dbReference>
<dbReference type="Gene3D" id="1.10.10.10">
    <property type="entry name" value="Winged helix-like DNA-binding domain superfamily/Winged helix DNA-binding domain"/>
    <property type="match status" value="1"/>
</dbReference>
<dbReference type="InterPro" id="IPR036388">
    <property type="entry name" value="WH-like_DNA-bd_sf"/>
</dbReference>
<feature type="DNA-binding region" description="OmpR/PhoB-type" evidence="3">
    <location>
        <begin position="4"/>
        <end position="101"/>
    </location>
</feature>